<protein>
    <submittedName>
        <fullName evidence="2">Uncharacterized protein</fullName>
    </submittedName>
</protein>
<dbReference type="Proteomes" id="UP000269945">
    <property type="component" value="Unassembled WGS sequence"/>
</dbReference>
<accession>A0A9X9LFN2</accession>
<organism evidence="2 3">
    <name type="scientific">Gulo gulo</name>
    <name type="common">Wolverine</name>
    <name type="synonym">Gluton</name>
    <dbReference type="NCBI Taxonomy" id="48420"/>
    <lineage>
        <taxon>Eukaryota</taxon>
        <taxon>Metazoa</taxon>
        <taxon>Chordata</taxon>
        <taxon>Craniata</taxon>
        <taxon>Vertebrata</taxon>
        <taxon>Euteleostomi</taxon>
        <taxon>Mammalia</taxon>
        <taxon>Eutheria</taxon>
        <taxon>Laurasiatheria</taxon>
        <taxon>Carnivora</taxon>
        <taxon>Caniformia</taxon>
        <taxon>Musteloidea</taxon>
        <taxon>Mustelidae</taxon>
        <taxon>Guloninae</taxon>
        <taxon>Gulo</taxon>
    </lineage>
</organism>
<dbReference type="EMBL" id="CYRY02002355">
    <property type="protein sequence ID" value="VCW67034.1"/>
    <property type="molecule type" value="Genomic_DNA"/>
</dbReference>
<feature type="compositionally biased region" description="Polar residues" evidence="1">
    <location>
        <begin position="31"/>
        <end position="46"/>
    </location>
</feature>
<sequence>MRPEVWKSASDSVMQLVLGHQCSEKTAGPWGTTSHPCQGEGSQNPTPEAKELTLRGNKLELKSRKKRRRLCSTS</sequence>
<evidence type="ECO:0000256" key="1">
    <source>
        <dbReference type="SAM" id="MobiDB-lite"/>
    </source>
</evidence>
<feature type="compositionally biased region" description="Basic and acidic residues" evidence="1">
    <location>
        <begin position="48"/>
        <end position="62"/>
    </location>
</feature>
<dbReference type="AlphaFoldDB" id="A0A9X9LFN2"/>
<name>A0A9X9LFN2_GULGU</name>
<reference evidence="2 3" key="1">
    <citation type="submission" date="2018-10" db="EMBL/GenBank/DDBJ databases">
        <authorList>
            <person name="Ekblom R."/>
            <person name="Jareborg N."/>
        </authorList>
    </citation>
    <scope>NUCLEOTIDE SEQUENCE [LARGE SCALE GENOMIC DNA]</scope>
    <source>
        <tissue evidence="2">Muscle</tissue>
    </source>
</reference>
<evidence type="ECO:0000313" key="2">
    <source>
        <dbReference type="EMBL" id="VCW67034.1"/>
    </source>
</evidence>
<keyword evidence="3" id="KW-1185">Reference proteome</keyword>
<comment type="caution">
    <text evidence="2">The sequence shown here is derived from an EMBL/GenBank/DDBJ whole genome shotgun (WGS) entry which is preliminary data.</text>
</comment>
<feature type="region of interest" description="Disordered" evidence="1">
    <location>
        <begin position="24"/>
        <end position="74"/>
    </location>
</feature>
<proteinExistence type="predicted"/>
<feature type="compositionally biased region" description="Basic residues" evidence="1">
    <location>
        <begin position="63"/>
        <end position="74"/>
    </location>
</feature>
<gene>
    <name evidence="2" type="ORF">BN2614_LOCUS1</name>
</gene>
<evidence type="ECO:0000313" key="3">
    <source>
        <dbReference type="Proteomes" id="UP000269945"/>
    </source>
</evidence>